<dbReference type="InterPro" id="IPR052344">
    <property type="entry name" value="Transposase-related"/>
</dbReference>
<dbReference type="RefSeq" id="WP_102112823.1">
    <property type="nucleotide sequence ID" value="NZ_CP025611.1"/>
</dbReference>
<dbReference type="InterPro" id="IPR039552">
    <property type="entry name" value="IS66_C"/>
</dbReference>
<evidence type="ECO:0000259" key="5">
    <source>
        <dbReference type="Pfam" id="PF13817"/>
    </source>
</evidence>
<dbReference type="InterPro" id="IPR004291">
    <property type="entry name" value="Transposase_IS66_central"/>
</dbReference>
<feature type="domain" description="Transposase IS66 zinc-finger binding" evidence="3">
    <location>
        <begin position="128"/>
        <end position="173"/>
    </location>
</feature>
<dbReference type="PANTHER" id="PTHR33678">
    <property type="entry name" value="BLL1576 PROTEIN"/>
    <property type="match status" value="1"/>
</dbReference>
<dbReference type="InterPro" id="IPR024474">
    <property type="entry name" value="Znf_dom_IS66"/>
</dbReference>
<feature type="domain" description="Transposase TnpC homeodomain" evidence="4">
    <location>
        <begin position="48"/>
        <end position="123"/>
    </location>
</feature>
<keyword evidence="7" id="KW-1185">Reference proteome</keyword>
<evidence type="ECO:0000313" key="6">
    <source>
        <dbReference type="EMBL" id="AUN31216.1"/>
    </source>
</evidence>
<sequence length="533" mass="58421">MSSPNPPAQAADNLPADLAAAHALILALQGELARARQQAGERAIEIERLRLALAKARRELYGQSSERGRLLVEQLELQLEELEETSAENEVAGELSTPAPALAVTPRKPARRPLPEALPRERIVHPGPCVCDRCGGDTLRKIGEDVLESLECEPRRWKVVQHVREKFACRSCEAVSQAPAPSHPIRRGRAGPDLLAMVLAGKYAQHLPLHRQSAAYAREGIDLDVSTLADWVGAAAATLAPLVAAIRSHVLAADRFHGDDTPVQVLAKSLPRTRSGGKAATGRLWVYVRDDRPFGGSDPPAALYHYARTRAGEHPQRHLAGWAGIFQADAYSGYAGLYDPARKPGPLLEAGCWSHVRRRFFDLAKDGKSPLAAEAVKRIDALFAIERSINGRAIAERAETRQEKSRPLIDDLEQWLRHACARLSPKSDPAKAMDYALKRWGAMTRFLEDGRICLSNNAAERALRGIAVGRRNWTFCGSDAGGDRAAAIYTLIETAKLNDVDPQAWLADTLARIHDHPAKAITDLLPWNWKAKP</sequence>
<dbReference type="KEGG" id="ncb:C0V82_13985"/>
<evidence type="ECO:0000259" key="3">
    <source>
        <dbReference type="Pfam" id="PF13005"/>
    </source>
</evidence>
<dbReference type="AlphaFoldDB" id="A0A2K9NF80"/>
<dbReference type="Pfam" id="PF13007">
    <property type="entry name" value="LZ_Tnp_IS66"/>
    <property type="match status" value="1"/>
</dbReference>
<name>A0A2K9NF80_9PROT</name>
<dbReference type="EMBL" id="CP025611">
    <property type="protein sequence ID" value="AUN31216.1"/>
    <property type="molecule type" value="Genomic_DNA"/>
</dbReference>
<evidence type="ECO:0000259" key="2">
    <source>
        <dbReference type="Pfam" id="PF03050"/>
    </source>
</evidence>
<dbReference type="InterPro" id="IPR024463">
    <property type="entry name" value="Transposase_TnpC_homeodom"/>
</dbReference>
<dbReference type="Pfam" id="PF13817">
    <property type="entry name" value="DDE_Tnp_IS66_C"/>
    <property type="match status" value="1"/>
</dbReference>
<feature type="domain" description="Transposase IS66 central" evidence="2">
    <location>
        <begin position="187"/>
        <end position="483"/>
    </location>
</feature>
<gene>
    <name evidence="6" type="ORF">C0V82_13985</name>
</gene>
<dbReference type="NCBIfam" id="NF033517">
    <property type="entry name" value="transpos_IS66"/>
    <property type="match status" value="1"/>
</dbReference>
<proteinExistence type="predicted"/>
<dbReference type="Pfam" id="PF13005">
    <property type="entry name" value="zf-IS66"/>
    <property type="match status" value="1"/>
</dbReference>
<dbReference type="PANTHER" id="PTHR33678:SF1">
    <property type="entry name" value="BLL1576 PROTEIN"/>
    <property type="match status" value="1"/>
</dbReference>
<organism evidence="6 7">
    <name type="scientific">Niveispirillum cyanobacteriorum</name>
    <dbReference type="NCBI Taxonomy" id="1612173"/>
    <lineage>
        <taxon>Bacteria</taxon>
        <taxon>Pseudomonadati</taxon>
        <taxon>Pseudomonadota</taxon>
        <taxon>Alphaproteobacteria</taxon>
        <taxon>Rhodospirillales</taxon>
        <taxon>Azospirillaceae</taxon>
        <taxon>Niveispirillum</taxon>
    </lineage>
</organism>
<accession>A0A2K9NF80</accession>
<dbReference type="OrthoDB" id="9800877at2"/>
<keyword evidence="1" id="KW-0175">Coiled coil</keyword>
<dbReference type="Pfam" id="PF03050">
    <property type="entry name" value="DDE_Tnp_IS66"/>
    <property type="match status" value="1"/>
</dbReference>
<evidence type="ECO:0000313" key="7">
    <source>
        <dbReference type="Proteomes" id="UP000234752"/>
    </source>
</evidence>
<protein>
    <submittedName>
        <fullName evidence="6">Transposase</fullName>
    </submittedName>
</protein>
<dbReference type="Proteomes" id="UP000234752">
    <property type="component" value="Chromosome eg_1"/>
</dbReference>
<feature type="domain" description="Transposase IS66 C-terminal" evidence="5">
    <location>
        <begin position="490"/>
        <end position="527"/>
    </location>
</feature>
<evidence type="ECO:0000256" key="1">
    <source>
        <dbReference type="SAM" id="Coils"/>
    </source>
</evidence>
<feature type="coiled-coil region" evidence="1">
    <location>
        <begin position="65"/>
        <end position="92"/>
    </location>
</feature>
<reference evidence="6 7" key="1">
    <citation type="submission" date="2017-12" db="EMBL/GenBank/DDBJ databases">
        <title>Genomes of bacteria within cyanobacterial aggregates.</title>
        <authorList>
            <person name="Cai H."/>
        </authorList>
    </citation>
    <scope>NUCLEOTIDE SEQUENCE [LARGE SCALE GENOMIC DNA]</scope>
    <source>
        <strain evidence="6 7">TH16</strain>
    </source>
</reference>
<evidence type="ECO:0000259" key="4">
    <source>
        <dbReference type="Pfam" id="PF13007"/>
    </source>
</evidence>